<dbReference type="Proteomes" id="UP000807716">
    <property type="component" value="Unassembled WGS sequence"/>
</dbReference>
<dbReference type="SUPFAM" id="SSF54197">
    <property type="entry name" value="HIT-like"/>
    <property type="match status" value="1"/>
</dbReference>
<evidence type="ECO:0000313" key="3">
    <source>
        <dbReference type="EMBL" id="KAG0251676.1"/>
    </source>
</evidence>
<comment type="caution">
    <text evidence="3">The sequence shown here is derived from an EMBL/GenBank/DDBJ whole genome shotgun (WGS) entry which is preliminary data.</text>
</comment>
<name>A0A9P6PTE3_9FUNG</name>
<keyword evidence="1" id="KW-0547">Nucleotide-binding</keyword>
<organism evidence="3 4">
    <name type="scientific">Actinomortierella ambigua</name>
    <dbReference type="NCBI Taxonomy" id="1343610"/>
    <lineage>
        <taxon>Eukaryota</taxon>
        <taxon>Fungi</taxon>
        <taxon>Fungi incertae sedis</taxon>
        <taxon>Mucoromycota</taxon>
        <taxon>Mortierellomycotina</taxon>
        <taxon>Mortierellomycetes</taxon>
        <taxon>Mortierellales</taxon>
        <taxon>Mortierellaceae</taxon>
        <taxon>Actinomortierella</taxon>
    </lineage>
</organism>
<dbReference type="GO" id="GO:0016787">
    <property type="term" value="F:hydrolase activity"/>
    <property type="evidence" value="ECO:0007669"/>
    <property type="project" value="UniProtKB-KW"/>
</dbReference>
<dbReference type="PANTHER" id="PTHR12486">
    <property type="entry name" value="APRATAXIN-RELATED"/>
    <property type="match status" value="1"/>
</dbReference>
<dbReference type="InterPro" id="IPR036265">
    <property type="entry name" value="HIT-like_sf"/>
</dbReference>
<dbReference type="EMBL" id="JAAAJB010000728">
    <property type="protein sequence ID" value="KAG0251676.1"/>
    <property type="molecule type" value="Genomic_DNA"/>
</dbReference>
<dbReference type="PANTHER" id="PTHR12486:SF5">
    <property type="entry name" value="ADENOSINE 5'-MONOPHOSPHORAMIDASE HINT3"/>
    <property type="match status" value="1"/>
</dbReference>
<evidence type="ECO:0000256" key="2">
    <source>
        <dbReference type="ARBA" id="ARBA00022801"/>
    </source>
</evidence>
<dbReference type="Gene3D" id="3.30.428.10">
    <property type="entry name" value="HIT-like"/>
    <property type="match status" value="1"/>
</dbReference>
<gene>
    <name evidence="3" type="ORF">DFQ27_008598</name>
</gene>
<sequence>MHLQLDTKVKRMHAKGQEILAERGYDSKNSKLGFHVPPFNTIDHLHLHVLGGEFKNAFRRKKYESGRMWYMDMSQLLEKITKMKKVQETARL</sequence>
<proteinExistence type="predicted"/>
<evidence type="ECO:0008006" key="5">
    <source>
        <dbReference type="Google" id="ProtNLM"/>
    </source>
</evidence>
<protein>
    <recommendedName>
        <fullName evidence="5">HIT domain-containing protein</fullName>
    </recommendedName>
</protein>
<reference evidence="3" key="1">
    <citation type="journal article" date="2020" name="Fungal Divers.">
        <title>Resolving the Mortierellaceae phylogeny through synthesis of multi-gene phylogenetics and phylogenomics.</title>
        <authorList>
            <person name="Vandepol N."/>
            <person name="Liber J."/>
            <person name="Desiro A."/>
            <person name="Na H."/>
            <person name="Kennedy M."/>
            <person name="Barry K."/>
            <person name="Grigoriev I.V."/>
            <person name="Miller A.N."/>
            <person name="O'Donnell K."/>
            <person name="Stajich J.E."/>
            <person name="Bonito G."/>
        </authorList>
    </citation>
    <scope>NUCLEOTIDE SEQUENCE</scope>
    <source>
        <strain evidence="3">BC1065</strain>
    </source>
</reference>
<accession>A0A9P6PTE3</accession>
<dbReference type="Pfam" id="PF11969">
    <property type="entry name" value="DcpS_C"/>
    <property type="match status" value="1"/>
</dbReference>
<keyword evidence="4" id="KW-1185">Reference proteome</keyword>
<dbReference type="AlphaFoldDB" id="A0A9P6PTE3"/>
<dbReference type="GO" id="GO:0000166">
    <property type="term" value="F:nucleotide binding"/>
    <property type="evidence" value="ECO:0007669"/>
    <property type="project" value="UniProtKB-KW"/>
</dbReference>
<keyword evidence="2" id="KW-0378">Hydrolase</keyword>
<evidence type="ECO:0000256" key="1">
    <source>
        <dbReference type="ARBA" id="ARBA00022741"/>
    </source>
</evidence>
<dbReference type="OrthoDB" id="1915375at2759"/>
<evidence type="ECO:0000313" key="4">
    <source>
        <dbReference type="Proteomes" id="UP000807716"/>
    </source>
</evidence>